<evidence type="ECO:0000256" key="4">
    <source>
        <dbReference type="ARBA" id="ARBA00023040"/>
    </source>
</evidence>
<name>A0A818TG24_9BILA</name>
<dbReference type="AlphaFoldDB" id="A0A818TG24"/>
<dbReference type="PANTHER" id="PTHR24243">
    <property type="entry name" value="G-PROTEIN COUPLED RECEPTOR"/>
    <property type="match status" value="1"/>
</dbReference>
<keyword evidence="2 8" id="KW-0812">Transmembrane</keyword>
<sequence length="327" mass="38198">MFSSSSIIASLTISYEQIFIYFGIPILIFGLIGNTLNIIVLMSLETFRQNSCAFYLTIMSIVNIAQLITGLLTRIMSGGYSIDWTQISLFYCKFRIYIFQLTSFISFSCISLATIDQYFATCTRERWQQWCHIKIAYRLLILISFILIIEQLPGLIFFDQKKIVSAVGNTTICTVTDTYFIQFNNYFNYLILGNLLPFILTFFFGLMAYHNVQQLAYRTIPLVRRELDKQLTVMVLTQLVYNFITLLPNLILYLIVSYGNIQDLIIKAQLNVVNAITICLYYAYFAGPFYIYTCVSKRFRRQLFYVLFKMYKNIYREQRVGPDQTIS</sequence>
<evidence type="ECO:0000313" key="11">
    <source>
        <dbReference type="Proteomes" id="UP000663881"/>
    </source>
</evidence>
<reference evidence="10" key="1">
    <citation type="submission" date="2021-02" db="EMBL/GenBank/DDBJ databases">
        <authorList>
            <person name="Nowell W R."/>
        </authorList>
    </citation>
    <scope>NUCLEOTIDE SEQUENCE</scope>
</reference>
<accession>A0A818TG24</accession>
<feature type="transmembrane region" description="Helical" evidence="8">
    <location>
        <begin position="231"/>
        <end position="256"/>
    </location>
</feature>
<evidence type="ECO:0000256" key="2">
    <source>
        <dbReference type="ARBA" id="ARBA00022692"/>
    </source>
</evidence>
<dbReference type="EMBL" id="CAJOAY010000491">
    <property type="protein sequence ID" value="CAF3677037.1"/>
    <property type="molecule type" value="Genomic_DNA"/>
</dbReference>
<keyword evidence="6" id="KW-0675">Receptor</keyword>
<dbReference type="GO" id="GO:0005886">
    <property type="term" value="C:plasma membrane"/>
    <property type="evidence" value="ECO:0007669"/>
    <property type="project" value="TreeGrafter"/>
</dbReference>
<comment type="caution">
    <text evidence="10">The sequence shown here is derived from an EMBL/GenBank/DDBJ whole genome shotgun (WGS) entry which is preliminary data.</text>
</comment>
<dbReference type="PANTHER" id="PTHR24243:SF233">
    <property type="entry name" value="THYROTROPIN-RELEASING HORMONE RECEPTOR"/>
    <property type="match status" value="1"/>
</dbReference>
<dbReference type="Gene3D" id="1.20.1070.10">
    <property type="entry name" value="Rhodopsin 7-helix transmembrane proteins"/>
    <property type="match status" value="1"/>
</dbReference>
<evidence type="ECO:0000259" key="9">
    <source>
        <dbReference type="PROSITE" id="PS50262"/>
    </source>
</evidence>
<dbReference type="SUPFAM" id="SSF81321">
    <property type="entry name" value="Family A G protein-coupled receptor-like"/>
    <property type="match status" value="1"/>
</dbReference>
<comment type="subcellular location">
    <subcellularLocation>
        <location evidence="1">Membrane</location>
        <topology evidence="1">Multi-pass membrane protein</topology>
    </subcellularLocation>
</comment>
<keyword evidence="7" id="KW-0807">Transducer</keyword>
<evidence type="ECO:0000313" key="10">
    <source>
        <dbReference type="EMBL" id="CAF3677037.1"/>
    </source>
</evidence>
<feature type="transmembrane region" description="Helical" evidence="8">
    <location>
        <begin position="96"/>
        <end position="115"/>
    </location>
</feature>
<dbReference type="GO" id="GO:0004930">
    <property type="term" value="F:G protein-coupled receptor activity"/>
    <property type="evidence" value="ECO:0007669"/>
    <property type="project" value="UniProtKB-KW"/>
</dbReference>
<protein>
    <recommendedName>
        <fullName evidence="9">G-protein coupled receptors family 1 profile domain-containing protein</fullName>
    </recommendedName>
</protein>
<evidence type="ECO:0000256" key="6">
    <source>
        <dbReference type="ARBA" id="ARBA00023170"/>
    </source>
</evidence>
<organism evidence="10 11">
    <name type="scientific">Adineta steineri</name>
    <dbReference type="NCBI Taxonomy" id="433720"/>
    <lineage>
        <taxon>Eukaryota</taxon>
        <taxon>Metazoa</taxon>
        <taxon>Spiralia</taxon>
        <taxon>Gnathifera</taxon>
        <taxon>Rotifera</taxon>
        <taxon>Eurotatoria</taxon>
        <taxon>Bdelloidea</taxon>
        <taxon>Adinetida</taxon>
        <taxon>Adinetidae</taxon>
        <taxon>Adineta</taxon>
    </lineage>
</organism>
<feature type="transmembrane region" description="Helical" evidence="8">
    <location>
        <begin position="53"/>
        <end position="76"/>
    </location>
</feature>
<dbReference type="PROSITE" id="PS50262">
    <property type="entry name" value="G_PROTEIN_RECEP_F1_2"/>
    <property type="match status" value="1"/>
</dbReference>
<evidence type="ECO:0000256" key="5">
    <source>
        <dbReference type="ARBA" id="ARBA00023136"/>
    </source>
</evidence>
<dbReference type="InterPro" id="IPR017452">
    <property type="entry name" value="GPCR_Rhodpsn_7TM"/>
</dbReference>
<keyword evidence="4" id="KW-0297">G-protein coupled receptor</keyword>
<feature type="transmembrane region" description="Helical" evidence="8">
    <location>
        <begin position="186"/>
        <end position="210"/>
    </location>
</feature>
<gene>
    <name evidence="10" type="ORF">OKA104_LOCUS10853</name>
</gene>
<evidence type="ECO:0000256" key="7">
    <source>
        <dbReference type="ARBA" id="ARBA00023224"/>
    </source>
</evidence>
<proteinExistence type="predicted"/>
<keyword evidence="3 8" id="KW-1133">Transmembrane helix</keyword>
<evidence type="ECO:0000256" key="3">
    <source>
        <dbReference type="ARBA" id="ARBA00022989"/>
    </source>
</evidence>
<dbReference type="Pfam" id="PF00001">
    <property type="entry name" value="7tm_1"/>
    <property type="match status" value="1"/>
</dbReference>
<evidence type="ECO:0000256" key="8">
    <source>
        <dbReference type="SAM" id="Phobius"/>
    </source>
</evidence>
<dbReference type="Proteomes" id="UP000663881">
    <property type="component" value="Unassembled WGS sequence"/>
</dbReference>
<feature type="transmembrane region" description="Helical" evidence="8">
    <location>
        <begin position="268"/>
        <end position="292"/>
    </location>
</feature>
<evidence type="ECO:0000256" key="1">
    <source>
        <dbReference type="ARBA" id="ARBA00004141"/>
    </source>
</evidence>
<feature type="transmembrane region" description="Helical" evidence="8">
    <location>
        <begin position="135"/>
        <end position="158"/>
    </location>
</feature>
<dbReference type="InterPro" id="IPR000276">
    <property type="entry name" value="GPCR_Rhodpsn"/>
</dbReference>
<feature type="domain" description="G-protein coupled receptors family 1 profile" evidence="9">
    <location>
        <begin position="33"/>
        <end position="292"/>
    </location>
</feature>
<feature type="transmembrane region" description="Helical" evidence="8">
    <location>
        <begin position="20"/>
        <end position="41"/>
    </location>
</feature>
<keyword evidence="5 8" id="KW-0472">Membrane</keyword>